<dbReference type="RefSeq" id="WP_093520999.1">
    <property type="nucleotide sequence ID" value="NZ_FOIJ01000007.1"/>
</dbReference>
<dbReference type="InterPro" id="IPR055396">
    <property type="entry name" value="DUF7088"/>
</dbReference>
<dbReference type="Proteomes" id="UP000199181">
    <property type="component" value="Unassembled WGS sequence"/>
</dbReference>
<evidence type="ECO:0000259" key="2">
    <source>
        <dbReference type="Pfam" id="PF09822"/>
    </source>
</evidence>
<dbReference type="EMBL" id="FOIJ01000007">
    <property type="protein sequence ID" value="SEU07257.1"/>
    <property type="molecule type" value="Genomic_DNA"/>
</dbReference>
<dbReference type="Pfam" id="PF23357">
    <property type="entry name" value="DUF7088"/>
    <property type="match status" value="1"/>
</dbReference>
<evidence type="ECO:0000259" key="3">
    <source>
        <dbReference type="Pfam" id="PF23357"/>
    </source>
</evidence>
<feature type="transmembrane region" description="Helical" evidence="1">
    <location>
        <begin position="66"/>
        <end position="91"/>
    </location>
</feature>
<dbReference type="SUPFAM" id="SSF52317">
    <property type="entry name" value="Class I glutamine amidotransferase-like"/>
    <property type="match status" value="1"/>
</dbReference>
<dbReference type="InterPro" id="IPR029062">
    <property type="entry name" value="Class_I_gatase-like"/>
</dbReference>
<feature type="domain" description="DUF7088" evidence="3">
    <location>
        <begin position="102"/>
        <end position="179"/>
    </location>
</feature>
<organism evidence="4 5">
    <name type="scientific">Stigmatella erecta</name>
    <dbReference type="NCBI Taxonomy" id="83460"/>
    <lineage>
        <taxon>Bacteria</taxon>
        <taxon>Pseudomonadati</taxon>
        <taxon>Myxococcota</taxon>
        <taxon>Myxococcia</taxon>
        <taxon>Myxococcales</taxon>
        <taxon>Cystobacterineae</taxon>
        <taxon>Archangiaceae</taxon>
        <taxon>Stigmatella</taxon>
    </lineage>
</organism>
<protein>
    <submittedName>
        <fullName evidence="4">ABC-type uncharacterized transport system involved in gliding motility, auxiliary component</fullName>
    </submittedName>
</protein>
<dbReference type="Pfam" id="PF09822">
    <property type="entry name" value="ABC_transp_aux"/>
    <property type="match status" value="1"/>
</dbReference>
<feature type="transmembrane region" description="Helical" evidence="1">
    <location>
        <begin position="494"/>
        <end position="514"/>
    </location>
</feature>
<name>A0A1I0JD36_9BACT</name>
<reference evidence="5" key="1">
    <citation type="submission" date="2016-10" db="EMBL/GenBank/DDBJ databases">
        <authorList>
            <person name="Varghese N."/>
            <person name="Submissions S."/>
        </authorList>
    </citation>
    <scope>NUCLEOTIDE SEQUENCE [LARGE SCALE GENOMIC DNA]</scope>
    <source>
        <strain evidence="5">DSM 16858</strain>
    </source>
</reference>
<keyword evidence="5" id="KW-1185">Reference proteome</keyword>
<sequence length="518" mass="56079">MNKANVGKILGALGLLLLLSSPFTLFITSGSWALTAAKACLGLVLLGLYAATNFQQFGQFASRRSSLFFASTAAQALMALAVLGGLNYLAFKTNPTWDLTREQLFTLAPQTRTTLAGLQEPVRAIAFLPPHHPTYDALQELFARYQAEAPGKFSYTFQDPTRHPELAARYQLTPGQTLVVLTRGEGPQEAHTPLLASSEQDLTNALLKLNAVGSQKVYFVVGHGEWSLEGDGAGASLTGFLQQLIREGYTPAVLNLAGREEVPKDAALVIIAGARAPYTPPEEDVLRKYLAVGGRMLYFAEFKAEPRLNALLEEYGVEVDKGVVADPQFNAGNPYALLSTFYGEHEMTAPLQAQQLNTGLPTARGLTLLRHGLAPGVKVASVVLTSPFAWIESTPEADATLSDGEKSGQLPLVSASTRDTKAAPGKRFDEARVVVMGDSELLLDSNWGHEGNRNLVMNAVGWAAHQVERITVRPPDREVSTLELDRDMLEKLRFVSTDVLPLSLMGLGLAIWLARRNA</sequence>
<dbReference type="InterPro" id="IPR019196">
    <property type="entry name" value="ABC_transp_unknown"/>
</dbReference>
<evidence type="ECO:0000313" key="4">
    <source>
        <dbReference type="EMBL" id="SEU07257.1"/>
    </source>
</evidence>
<proteinExistence type="predicted"/>
<feature type="transmembrane region" description="Helical" evidence="1">
    <location>
        <begin position="36"/>
        <end position="54"/>
    </location>
</feature>
<evidence type="ECO:0000256" key="1">
    <source>
        <dbReference type="SAM" id="Phobius"/>
    </source>
</evidence>
<dbReference type="AlphaFoldDB" id="A0A1I0JD36"/>
<gene>
    <name evidence="4" type="ORF">SAMN05443639_107119</name>
</gene>
<keyword evidence="1" id="KW-0812">Transmembrane</keyword>
<feature type="domain" description="ABC-type uncharacterised transport system" evidence="2">
    <location>
        <begin position="215"/>
        <end position="446"/>
    </location>
</feature>
<accession>A0A1I0JD36</accession>
<keyword evidence="1" id="KW-0472">Membrane</keyword>
<keyword evidence="1" id="KW-1133">Transmembrane helix</keyword>
<evidence type="ECO:0000313" key="5">
    <source>
        <dbReference type="Proteomes" id="UP000199181"/>
    </source>
</evidence>